<dbReference type="EMBL" id="VSRR010135314">
    <property type="protein sequence ID" value="MPD03235.1"/>
    <property type="molecule type" value="Genomic_DNA"/>
</dbReference>
<organism evidence="3 4">
    <name type="scientific">Portunus trituberculatus</name>
    <name type="common">Swimming crab</name>
    <name type="synonym">Neptunus trituberculatus</name>
    <dbReference type="NCBI Taxonomy" id="210409"/>
    <lineage>
        <taxon>Eukaryota</taxon>
        <taxon>Metazoa</taxon>
        <taxon>Ecdysozoa</taxon>
        <taxon>Arthropoda</taxon>
        <taxon>Crustacea</taxon>
        <taxon>Multicrustacea</taxon>
        <taxon>Malacostraca</taxon>
        <taxon>Eumalacostraca</taxon>
        <taxon>Eucarida</taxon>
        <taxon>Decapoda</taxon>
        <taxon>Pleocyemata</taxon>
        <taxon>Brachyura</taxon>
        <taxon>Eubrachyura</taxon>
        <taxon>Portunoidea</taxon>
        <taxon>Portunidae</taxon>
        <taxon>Portuninae</taxon>
        <taxon>Portunus</taxon>
    </lineage>
</organism>
<reference evidence="3 4" key="1">
    <citation type="submission" date="2019-05" db="EMBL/GenBank/DDBJ databases">
        <title>Another draft genome of Portunus trituberculatus and its Hox gene families provides insights of decapod evolution.</title>
        <authorList>
            <person name="Jeong J.-H."/>
            <person name="Song I."/>
            <person name="Kim S."/>
            <person name="Choi T."/>
            <person name="Kim D."/>
            <person name="Ryu S."/>
            <person name="Kim W."/>
        </authorList>
    </citation>
    <scope>NUCLEOTIDE SEQUENCE [LARGE SCALE GENOMIC DNA]</scope>
    <source>
        <tissue evidence="3">Muscle</tissue>
    </source>
</reference>
<proteinExistence type="predicted"/>
<evidence type="ECO:0000256" key="2">
    <source>
        <dbReference type="SAM" id="Phobius"/>
    </source>
</evidence>
<name>A0A5B7KF74_PORTR</name>
<keyword evidence="4" id="KW-1185">Reference proteome</keyword>
<accession>A0A5B7KF74</accession>
<protein>
    <submittedName>
        <fullName evidence="3">Uncharacterized protein</fullName>
    </submittedName>
</protein>
<sequence length="172" mass="18462">MMASASKTLHIHPSIHPYVFAPLSPSQPSSVLDPSLPPSNPPLTPPHPKVFPRPSRRGVLEPPPPGSQSSPSTSSLHRVHKPQTNQPLNPSLNEPPTPGSTDKRRRGTGGAGEVPMGRYIYCHFSSLVIATSNATPCQNFGVQMVMFTSLVFLLLVCVVVSCLAPSRSVSQW</sequence>
<keyword evidence="2" id="KW-1133">Transmembrane helix</keyword>
<keyword evidence="2" id="KW-0812">Transmembrane</keyword>
<dbReference type="AlphaFoldDB" id="A0A5B7KF74"/>
<evidence type="ECO:0000256" key="1">
    <source>
        <dbReference type="SAM" id="MobiDB-lite"/>
    </source>
</evidence>
<feature type="compositionally biased region" description="Pro residues" evidence="1">
    <location>
        <begin position="35"/>
        <end position="51"/>
    </location>
</feature>
<keyword evidence="2" id="KW-0472">Membrane</keyword>
<feature type="region of interest" description="Disordered" evidence="1">
    <location>
        <begin position="25"/>
        <end position="112"/>
    </location>
</feature>
<evidence type="ECO:0000313" key="4">
    <source>
        <dbReference type="Proteomes" id="UP000324222"/>
    </source>
</evidence>
<comment type="caution">
    <text evidence="3">The sequence shown here is derived from an EMBL/GenBank/DDBJ whole genome shotgun (WGS) entry which is preliminary data.</text>
</comment>
<gene>
    <name evidence="3" type="ORF">E2C01_098860</name>
</gene>
<feature type="transmembrane region" description="Helical" evidence="2">
    <location>
        <begin position="140"/>
        <end position="164"/>
    </location>
</feature>
<evidence type="ECO:0000313" key="3">
    <source>
        <dbReference type="EMBL" id="MPD03235.1"/>
    </source>
</evidence>
<feature type="compositionally biased region" description="Polar residues" evidence="1">
    <location>
        <begin position="82"/>
        <end position="92"/>
    </location>
</feature>
<dbReference type="Proteomes" id="UP000324222">
    <property type="component" value="Unassembled WGS sequence"/>
</dbReference>
<feature type="compositionally biased region" description="Low complexity" evidence="1">
    <location>
        <begin position="25"/>
        <end position="34"/>
    </location>
</feature>